<feature type="domain" description="MmyB-like transcription regulator ligand binding" evidence="1">
    <location>
        <begin position="105"/>
        <end position="206"/>
    </location>
</feature>
<dbReference type="PANTHER" id="PTHR35010">
    <property type="entry name" value="BLL4672 PROTEIN-RELATED"/>
    <property type="match status" value="1"/>
</dbReference>
<name>A0A2L2JLQ1_9NOCA</name>
<proteinExistence type="predicted"/>
<accession>A0A2L2JLQ1</accession>
<evidence type="ECO:0000259" key="1">
    <source>
        <dbReference type="Pfam" id="PF17765"/>
    </source>
</evidence>
<sequence>MSLALSGMPDFHDTLEFLRHKRQLSRESTANKAGFGISRLNQIIQTRTKPGPKVQTGLFAFFDDLTLDQQRHLQELLHPAAELPPITGLRQYLTNDGVHHHLDYLDRCEVMGAYLDPLQNVLHANKVFYRIMPGLDDADHNIVRWMFTPTAHDLIEDWHEHLPYNIRNLRTALGRYRDSPRAQALFRTLRDNPGFRQAWDTTPLQVSYNWHRAIPLRLHPPGNAHPIQLNLEIDQYGACFEILSVHGLYNTNAIAC</sequence>
<gene>
    <name evidence="2" type="ORF">GV791_07440</name>
</gene>
<dbReference type="Gene3D" id="3.30.450.180">
    <property type="match status" value="1"/>
</dbReference>
<dbReference type="EMBL" id="JAAGVB010000008">
    <property type="protein sequence ID" value="NEW32393.1"/>
    <property type="molecule type" value="Genomic_DNA"/>
</dbReference>
<protein>
    <recommendedName>
        <fullName evidence="1">MmyB-like transcription regulator ligand binding domain-containing protein</fullName>
    </recommendedName>
</protein>
<dbReference type="AlphaFoldDB" id="A0A2L2JLQ1"/>
<evidence type="ECO:0000313" key="3">
    <source>
        <dbReference type="Proteomes" id="UP000471166"/>
    </source>
</evidence>
<reference evidence="2 3" key="1">
    <citation type="submission" date="2020-01" db="EMBL/GenBank/DDBJ databases">
        <title>Genetics and antimicrobial susceptibilities of Nocardia species isolated from the soil; a comparison with species isolated from humans.</title>
        <authorList>
            <person name="Carrasco G."/>
            <person name="Monzon S."/>
            <person name="Sansegundo M."/>
            <person name="Garcia E."/>
            <person name="Garrido N."/>
            <person name="Medina M.J."/>
            <person name="Villalon P."/>
            <person name="Ramirez-Arocha A.C."/>
            <person name="Jimenez P."/>
            <person name="Cuesta I."/>
            <person name="Valdezate S."/>
        </authorList>
    </citation>
    <scope>NUCLEOTIDE SEQUENCE [LARGE SCALE GENOMIC DNA]</scope>
    <source>
        <strain evidence="2 3">CNM20110626</strain>
    </source>
</reference>
<dbReference type="PANTHER" id="PTHR35010:SF2">
    <property type="entry name" value="BLL4672 PROTEIN"/>
    <property type="match status" value="1"/>
</dbReference>
<comment type="caution">
    <text evidence="2">The sequence shown here is derived from an EMBL/GenBank/DDBJ whole genome shotgun (WGS) entry which is preliminary data.</text>
</comment>
<evidence type="ECO:0000313" key="2">
    <source>
        <dbReference type="EMBL" id="NEW32393.1"/>
    </source>
</evidence>
<dbReference type="Proteomes" id="UP000471166">
    <property type="component" value="Unassembled WGS sequence"/>
</dbReference>
<dbReference type="RefSeq" id="WP_054811656.1">
    <property type="nucleotide sequence ID" value="NZ_CP026746.1"/>
</dbReference>
<dbReference type="GeneID" id="57067646"/>
<organism evidence="2 3">
    <name type="scientific">Nocardia cyriacigeorgica</name>
    <dbReference type="NCBI Taxonomy" id="135487"/>
    <lineage>
        <taxon>Bacteria</taxon>
        <taxon>Bacillati</taxon>
        <taxon>Actinomycetota</taxon>
        <taxon>Actinomycetes</taxon>
        <taxon>Mycobacteriales</taxon>
        <taxon>Nocardiaceae</taxon>
        <taxon>Nocardia</taxon>
    </lineage>
</organism>
<dbReference type="InterPro" id="IPR041413">
    <property type="entry name" value="MLTR_LBD"/>
</dbReference>
<dbReference type="Pfam" id="PF17765">
    <property type="entry name" value="MLTR_LBD"/>
    <property type="match status" value="1"/>
</dbReference>